<organism evidence="1 2">
    <name type="scientific">Thanatephorus cucumeris (strain AG1-IA)</name>
    <name type="common">Rice sheath blight fungus</name>
    <name type="synonym">Rhizoctonia solani</name>
    <dbReference type="NCBI Taxonomy" id="983506"/>
    <lineage>
        <taxon>Eukaryota</taxon>
        <taxon>Fungi</taxon>
        <taxon>Dikarya</taxon>
        <taxon>Basidiomycota</taxon>
        <taxon>Agaricomycotina</taxon>
        <taxon>Agaricomycetes</taxon>
        <taxon>Cantharellales</taxon>
        <taxon>Ceratobasidiaceae</taxon>
        <taxon>Rhizoctonia</taxon>
        <taxon>Rhizoctonia solani AG-1</taxon>
    </lineage>
</organism>
<dbReference type="HOGENOM" id="CLU_3415266_0_0_1"/>
<name>L8WG64_THACA</name>
<reference evidence="1 2" key="1">
    <citation type="journal article" date="2013" name="Nat. Commun.">
        <title>The evolution and pathogenic mechanisms of the rice sheath blight pathogen.</title>
        <authorList>
            <person name="Zheng A."/>
            <person name="Lin R."/>
            <person name="Xu L."/>
            <person name="Qin P."/>
            <person name="Tang C."/>
            <person name="Ai P."/>
            <person name="Zhang D."/>
            <person name="Liu Y."/>
            <person name="Sun Z."/>
            <person name="Feng H."/>
            <person name="Wang Y."/>
            <person name="Chen Y."/>
            <person name="Liang X."/>
            <person name="Fu R."/>
            <person name="Li Q."/>
            <person name="Zhang J."/>
            <person name="Yu X."/>
            <person name="Xie Z."/>
            <person name="Ding L."/>
            <person name="Guan P."/>
            <person name="Tang J."/>
            <person name="Liang Y."/>
            <person name="Wang S."/>
            <person name="Deng Q."/>
            <person name="Li S."/>
            <person name="Zhu J."/>
            <person name="Wang L."/>
            <person name="Liu H."/>
            <person name="Li P."/>
        </authorList>
    </citation>
    <scope>NUCLEOTIDE SEQUENCE [LARGE SCALE GENOMIC DNA]</scope>
    <source>
        <strain evidence="2">AG-1 IA</strain>
    </source>
</reference>
<evidence type="ECO:0000313" key="2">
    <source>
        <dbReference type="Proteomes" id="UP000011668"/>
    </source>
</evidence>
<dbReference type="AlphaFoldDB" id="L8WG64"/>
<keyword evidence="2" id="KW-1185">Reference proteome</keyword>
<gene>
    <name evidence="1" type="ORF">AG1IA_10263</name>
</gene>
<evidence type="ECO:0000313" key="1">
    <source>
        <dbReference type="EMBL" id="ELU35707.1"/>
    </source>
</evidence>
<dbReference type="EMBL" id="AFRT01005563">
    <property type="protein sequence ID" value="ELU35707.1"/>
    <property type="molecule type" value="Genomic_DNA"/>
</dbReference>
<proteinExistence type="predicted"/>
<dbReference type="Proteomes" id="UP000011668">
    <property type="component" value="Unassembled WGS sequence"/>
</dbReference>
<sequence>MCKAPGRGFLKPHIFPTVSVLLPDLTM</sequence>
<protein>
    <submittedName>
        <fullName evidence="1">Uncharacterized protein</fullName>
    </submittedName>
</protein>
<comment type="caution">
    <text evidence="1">The sequence shown here is derived from an EMBL/GenBank/DDBJ whole genome shotgun (WGS) entry which is preliminary data.</text>
</comment>
<accession>L8WG64</accession>